<dbReference type="AlphaFoldDB" id="A0AA36N0Z6"/>
<sequence length="254" mass="28589">MGSADKGKVLIMNPEEYAAAAGELLVISIIISWILTYFFNYGIIADNQLKRRLGYNNLCVGWDEPPAQLVAAPIFVGIIWLQMRYMQLDFYRAALDTSSSAFQDRMVLVANFANCISLIVCILIFVIPPKEKPLSHSLAFVQLVVFGYIAFAANFLECHPKHHPQGSWVFLAVFGMFSIMFGACVVFQLVVYEQETETPGPIPWYITATGDYGWFACLACQGYFRPRAPSVSLDMKLVSDDDYKVEPEISRYDT</sequence>
<feature type="transmembrane region" description="Helical" evidence="1">
    <location>
        <begin position="106"/>
        <end position="127"/>
    </location>
</feature>
<evidence type="ECO:0000313" key="2">
    <source>
        <dbReference type="EMBL" id="CAJ1385773.1"/>
    </source>
</evidence>
<feature type="transmembrane region" description="Helical" evidence="1">
    <location>
        <begin position="168"/>
        <end position="190"/>
    </location>
</feature>
<organism evidence="2 3">
    <name type="scientific">Effrenium voratum</name>
    <dbReference type="NCBI Taxonomy" id="2562239"/>
    <lineage>
        <taxon>Eukaryota</taxon>
        <taxon>Sar</taxon>
        <taxon>Alveolata</taxon>
        <taxon>Dinophyceae</taxon>
        <taxon>Suessiales</taxon>
        <taxon>Symbiodiniaceae</taxon>
        <taxon>Effrenium</taxon>
    </lineage>
</organism>
<feature type="transmembrane region" description="Helical" evidence="1">
    <location>
        <begin position="21"/>
        <end position="45"/>
    </location>
</feature>
<feature type="transmembrane region" description="Helical" evidence="1">
    <location>
        <begin position="202"/>
        <end position="224"/>
    </location>
</feature>
<gene>
    <name evidence="2" type="ORF">EVOR1521_LOCUS12310</name>
</gene>
<protein>
    <submittedName>
        <fullName evidence="2">Uncharacterized protein</fullName>
    </submittedName>
</protein>
<evidence type="ECO:0000313" key="3">
    <source>
        <dbReference type="Proteomes" id="UP001178507"/>
    </source>
</evidence>
<keyword evidence="1" id="KW-0472">Membrane</keyword>
<name>A0AA36N0Z6_9DINO</name>
<comment type="caution">
    <text evidence="2">The sequence shown here is derived from an EMBL/GenBank/DDBJ whole genome shotgun (WGS) entry which is preliminary data.</text>
</comment>
<feature type="transmembrane region" description="Helical" evidence="1">
    <location>
        <begin position="139"/>
        <end position="156"/>
    </location>
</feature>
<keyword evidence="1" id="KW-1133">Transmembrane helix</keyword>
<keyword evidence="3" id="KW-1185">Reference proteome</keyword>
<keyword evidence="1" id="KW-0812">Transmembrane</keyword>
<evidence type="ECO:0000256" key="1">
    <source>
        <dbReference type="SAM" id="Phobius"/>
    </source>
</evidence>
<dbReference type="EMBL" id="CAUJNA010001280">
    <property type="protein sequence ID" value="CAJ1385773.1"/>
    <property type="molecule type" value="Genomic_DNA"/>
</dbReference>
<proteinExistence type="predicted"/>
<accession>A0AA36N0Z6</accession>
<reference evidence="2" key="1">
    <citation type="submission" date="2023-08" db="EMBL/GenBank/DDBJ databases">
        <authorList>
            <person name="Chen Y."/>
            <person name="Shah S."/>
            <person name="Dougan E. K."/>
            <person name="Thang M."/>
            <person name="Chan C."/>
        </authorList>
    </citation>
    <scope>NUCLEOTIDE SEQUENCE</scope>
</reference>
<dbReference type="Proteomes" id="UP001178507">
    <property type="component" value="Unassembled WGS sequence"/>
</dbReference>